<protein>
    <submittedName>
        <fullName evidence="4">Sugar transport system substrate-binding protein, periplasmic component</fullName>
    </submittedName>
</protein>
<dbReference type="PANTHER" id="PTHR30061:SF50">
    <property type="entry name" value="MALTOSE_MALTODEXTRIN-BINDING PERIPLASMIC PROTEIN"/>
    <property type="match status" value="1"/>
</dbReference>
<dbReference type="GO" id="GO:0055052">
    <property type="term" value="C:ATP-binding cassette (ABC) transporter complex, substrate-binding subunit-containing"/>
    <property type="evidence" value="ECO:0007669"/>
    <property type="project" value="TreeGrafter"/>
</dbReference>
<dbReference type="GO" id="GO:0042956">
    <property type="term" value="P:maltodextrin transmembrane transport"/>
    <property type="evidence" value="ECO:0007669"/>
    <property type="project" value="TreeGrafter"/>
</dbReference>
<dbReference type="PANTHER" id="PTHR30061">
    <property type="entry name" value="MALTOSE-BINDING PERIPLASMIC PROTEIN"/>
    <property type="match status" value="1"/>
</dbReference>
<gene>
    <name evidence="4" type="primary">ugpB</name>
    <name evidence="4" type="ORF">MDPP_0066</name>
</gene>
<evidence type="ECO:0000256" key="3">
    <source>
        <dbReference type="ARBA" id="ARBA00022729"/>
    </source>
</evidence>
<keyword evidence="3" id="KW-0732">Signal</keyword>
<organism evidence="4 5">
    <name type="scientific">Candidatus Phytoplasma pini</name>
    <dbReference type="NCBI Taxonomy" id="267362"/>
    <lineage>
        <taxon>Bacteria</taxon>
        <taxon>Bacillati</taxon>
        <taxon>Mycoplasmatota</taxon>
        <taxon>Mollicutes</taxon>
        <taxon>Acholeplasmatales</taxon>
        <taxon>Acholeplasmataceae</taxon>
        <taxon>Candidatus Phytoplasma</taxon>
    </lineage>
</organism>
<keyword evidence="2" id="KW-0813">Transport</keyword>
<dbReference type="Proteomes" id="UP000320078">
    <property type="component" value="Unassembled WGS sequence"/>
</dbReference>
<name>A0A559KJZ7_9MOLU</name>
<evidence type="ECO:0000256" key="1">
    <source>
        <dbReference type="ARBA" id="ARBA00008520"/>
    </source>
</evidence>
<dbReference type="GO" id="GO:1901982">
    <property type="term" value="F:maltose binding"/>
    <property type="evidence" value="ECO:0007669"/>
    <property type="project" value="TreeGrafter"/>
</dbReference>
<evidence type="ECO:0000313" key="4">
    <source>
        <dbReference type="EMBL" id="TVY12450.1"/>
    </source>
</evidence>
<dbReference type="Pfam" id="PF13416">
    <property type="entry name" value="SBP_bac_8"/>
    <property type="match status" value="1"/>
</dbReference>
<dbReference type="RefSeq" id="WP_186390717.1">
    <property type="nucleotide sequence ID" value="NZ_VIAE01000001.1"/>
</dbReference>
<dbReference type="GO" id="GO:0015768">
    <property type="term" value="P:maltose transport"/>
    <property type="evidence" value="ECO:0007669"/>
    <property type="project" value="TreeGrafter"/>
</dbReference>
<keyword evidence="4" id="KW-0762">Sugar transport</keyword>
<dbReference type="EMBL" id="VIAE01000001">
    <property type="protein sequence ID" value="TVY12450.1"/>
    <property type="molecule type" value="Genomic_DNA"/>
</dbReference>
<sequence length="520" mass="61949">MVLKDNIKNFFLLVLFFLVLILFIIITNAFKDSESVSTFKNKYDVLEKFVKQNLPNSKQYFSNPAKKTKIVFWHNFYPNEEKILKDIIQEFEKEYPGIEVISIHKGYWSQLIKSVSNALPVNKQPNLVLSYPDHIHFFSSSHKIVPLDIFIYAEKDEQYYDQTFYDDFRQKMELKQEYDKKAHYYYLPLLKTTEVMFYDRNVFKKIHNDFKELITDEGKIKPQQLTWDDIKKISEKIKKENFIPILVDSESNLFIASYMQKNEEEDKNLKYPKDKNEVKGFLENKTVHEIPIYFKELYNKGYLTTSQLSTISDNKDLFYNERIAMFITSSRRVNSFYNNSGNIEITQTPTFNSKNTKCISQGSNINLFYSDKQDEMLASWLFLKKLTSSETYEYFFKQKGGISIVKPKVLKELEEKIFPKHSVVEKIKKLETTINEIKPQNQKVELSTELLQYKYIQFLYNHHDKHKFFENISFENSGVLRICLKYLFNKVLSIDTNNENDVSKETEYLFKKFSEIIINN</sequence>
<evidence type="ECO:0000313" key="5">
    <source>
        <dbReference type="Proteomes" id="UP000320078"/>
    </source>
</evidence>
<dbReference type="InterPro" id="IPR006059">
    <property type="entry name" value="SBP"/>
</dbReference>
<dbReference type="Gene3D" id="3.40.190.10">
    <property type="entry name" value="Periplasmic binding protein-like II"/>
    <property type="match status" value="1"/>
</dbReference>
<reference evidence="4 5" key="1">
    <citation type="submission" date="2019-06" db="EMBL/GenBank/DDBJ databases">
        <title>Draft Genome Sequence of Candidatus Phytoplasma pini-Related Strain MDPP: A Resource for Comparative Genomics of Gymnosperm-infecting Phytoplasmas.</title>
        <authorList>
            <person name="Cai W."/>
            <person name="Costanzo S."/>
            <person name="Shao J."/>
            <person name="Zhao Y."/>
            <person name="Davis R."/>
        </authorList>
    </citation>
    <scope>NUCLEOTIDE SEQUENCE [LARGE SCALE GENOMIC DNA]</scope>
    <source>
        <strain evidence="4 5">MDPP</strain>
    </source>
</reference>
<dbReference type="AlphaFoldDB" id="A0A559KJZ7"/>
<evidence type="ECO:0000256" key="2">
    <source>
        <dbReference type="ARBA" id="ARBA00022448"/>
    </source>
</evidence>
<comment type="similarity">
    <text evidence="1">Belongs to the bacterial solute-binding protein 1 family.</text>
</comment>
<dbReference type="SUPFAM" id="SSF53850">
    <property type="entry name" value="Periplasmic binding protein-like II"/>
    <property type="match status" value="1"/>
</dbReference>
<keyword evidence="5" id="KW-1185">Reference proteome</keyword>
<comment type="caution">
    <text evidence="4">The sequence shown here is derived from an EMBL/GenBank/DDBJ whole genome shotgun (WGS) entry which is preliminary data.</text>
</comment>
<accession>A0A559KJZ7</accession>
<proteinExistence type="inferred from homology"/>